<dbReference type="RefSeq" id="WP_138209846.1">
    <property type="nucleotide sequence ID" value="NZ_CBCRUQ010000004.1"/>
</dbReference>
<gene>
    <name evidence="3" type="ORF">NCTC503_01155</name>
</gene>
<keyword evidence="4" id="KW-1185">Reference proteome</keyword>
<dbReference type="EMBL" id="LR590481">
    <property type="protein sequence ID" value="VTQ87914.1"/>
    <property type="molecule type" value="Genomic_DNA"/>
</dbReference>
<dbReference type="InterPro" id="IPR010273">
    <property type="entry name" value="DUF881"/>
</dbReference>
<dbReference type="Pfam" id="PF05949">
    <property type="entry name" value="DUF881"/>
    <property type="match status" value="1"/>
</dbReference>
<proteinExistence type="inferred from homology"/>
<name>A0A4U9R8N2_HATHI</name>
<dbReference type="KEGG" id="hhw:NCTC503_01155"/>
<organism evidence="3 4">
    <name type="scientific">Hathewaya histolytica</name>
    <name type="common">Clostridium histolyticum</name>
    <dbReference type="NCBI Taxonomy" id="1498"/>
    <lineage>
        <taxon>Bacteria</taxon>
        <taxon>Bacillati</taxon>
        <taxon>Bacillota</taxon>
        <taxon>Clostridia</taxon>
        <taxon>Eubacteriales</taxon>
        <taxon>Clostridiaceae</taxon>
        <taxon>Hathewaya</taxon>
    </lineage>
</organism>
<evidence type="ECO:0000256" key="1">
    <source>
        <dbReference type="ARBA" id="ARBA00009108"/>
    </source>
</evidence>
<evidence type="ECO:0000313" key="4">
    <source>
        <dbReference type="Proteomes" id="UP000308489"/>
    </source>
</evidence>
<accession>A0A4U9R8N2</accession>
<dbReference type="OrthoDB" id="9776196at2"/>
<protein>
    <submittedName>
        <fullName evidence="3">Division initiation protein</fullName>
    </submittedName>
</protein>
<dbReference type="AlphaFoldDB" id="A0A4U9R8N2"/>
<comment type="similarity">
    <text evidence="1">Belongs to the UPF0749 family.</text>
</comment>
<dbReference type="Gene3D" id="3.30.70.1880">
    <property type="entry name" value="Protein of unknown function DUF881"/>
    <property type="match status" value="1"/>
</dbReference>
<dbReference type="Proteomes" id="UP000308489">
    <property type="component" value="Chromosome 1"/>
</dbReference>
<evidence type="ECO:0000256" key="2">
    <source>
        <dbReference type="SAM" id="Coils"/>
    </source>
</evidence>
<dbReference type="PANTHER" id="PTHR37313:SF2">
    <property type="entry name" value="UPF0749 PROTEIN YLXX"/>
    <property type="match status" value="1"/>
</dbReference>
<reference evidence="3 4" key="1">
    <citation type="submission" date="2019-05" db="EMBL/GenBank/DDBJ databases">
        <authorList>
            <consortium name="Pathogen Informatics"/>
        </authorList>
    </citation>
    <scope>NUCLEOTIDE SEQUENCE [LARGE SCALE GENOMIC DNA]</scope>
    <source>
        <strain evidence="3 4">NCTC503</strain>
    </source>
</reference>
<sequence length="240" mass="27097">MKNVSSKIAMASVFAILGFLITYQLRVSYDESKKLDINNQNAEILKENEMLEKQKKDYESKTASLQKKIDEYEKAAAGRNEYSKMMLEQLDNLKKVNGLVDLDGEGIIVYITPKASLFSNGNTVQPISDLDLLKVVNELYAAEAEAISINDIRLNSRSGIRTASNAIKINNDKISFNKQVVIKAIGNKKLLESALSFPGNIPELLERNCDIKWELNDKILIQKDSTQNMEFKYAKPIKKE</sequence>
<evidence type="ECO:0000313" key="3">
    <source>
        <dbReference type="EMBL" id="VTQ87914.1"/>
    </source>
</evidence>
<dbReference type="PANTHER" id="PTHR37313">
    <property type="entry name" value="UPF0749 PROTEIN RV1825"/>
    <property type="match status" value="1"/>
</dbReference>
<feature type="coiled-coil region" evidence="2">
    <location>
        <begin position="34"/>
        <end position="75"/>
    </location>
</feature>
<keyword evidence="2" id="KW-0175">Coiled coil</keyword>